<keyword evidence="3" id="KW-1185">Reference proteome</keyword>
<feature type="compositionally biased region" description="Basic and acidic residues" evidence="1">
    <location>
        <begin position="140"/>
        <end position="155"/>
    </location>
</feature>
<dbReference type="Proteomes" id="UP000023152">
    <property type="component" value="Unassembled WGS sequence"/>
</dbReference>
<feature type="region of interest" description="Disordered" evidence="1">
    <location>
        <begin position="133"/>
        <end position="184"/>
    </location>
</feature>
<dbReference type="EMBL" id="ASPP01012781">
    <property type="protein sequence ID" value="ETO20269.1"/>
    <property type="molecule type" value="Genomic_DNA"/>
</dbReference>
<evidence type="ECO:0000313" key="2">
    <source>
        <dbReference type="EMBL" id="ETO20269.1"/>
    </source>
</evidence>
<proteinExistence type="predicted"/>
<evidence type="ECO:0000256" key="1">
    <source>
        <dbReference type="SAM" id="MobiDB-lite"/>
    </source>
</evidence>
<sequence>MQEKRSPSGGGETRTHMSQKSLSDLYPTHKYHEKQQQLNVLSRLSMNNLKDFHKSAQSISYVSLPEMKMARLSHEELMIPLVYWSKPPLHHITAMCIQKSKRSGDIIITGSIHGELVIWRTLSNVCYQSDANEIPNGANAEKKEQEKVEDTKEGAKGPSSSLNEATIIRDSQQERLRKKETQTQRNMERWAPIAMSFSTNTSPVLWILGEFQHKEQASFLEPYKNITLQ</sequence>
<name>X6N3D6_RETFI</name>
<reference evidence="2 3" key="1">
    <citation type="journal article" date="2013" name="Curr. Biol.">
        <title>The Genome of the Foraminiferan Reticulomyxa filosa.</title>
        <authorList>
            <person name="Glockner G."/>
            <person name="Hulsmann N."/>
            <person name="Schleicher M."/>
            <person name="Noegel A.A."/>
            <person name="Eichinger L."/>
            <person name="Gallinger C."/>
            <person name="Pawlowski J."/>
            <person name="Sierra R."/>
            <person name="Euteneuer U."/>
            <person name="Pillet L."/>
            <person name="Moustafa A."/>
            <person name="Platzer M."/>
            <person name="Groth M."/>
            <person name="Szafranski K."/>
            <person name="Schliwa M."/>
        </authorList>
    </citation>
    <scope>NUCLEOTIDE SEQUENCE [LARGE SCALE GENOMIC DNA]</scope>
</reference>
<evidence type="ECO:0000313" key="3">
    <source>
        <dbReference type="Proteomes" id="UP000023152"/>
    </source>
</evidence>
<feature type="compositionally biased region" description="Basic and acidic residues" evidence="1">
    <location>
        <begin position="171"/>
        <end position="184"/>
    </location>
</feature>
<accession>X6N3D6</accession>
<organism evidence="2 3">
    <name type="scientific">Reticulomyxa filosa</name>
    <dbReference type="NCBI Taxonomy" id="46433"/>
    <lineage>
        <taxon>Eukaryota</taxon>
        <taxon>Sar</taxon>
        <taxon>Rhizaria</taxon>
        <taxon>Retaria</taxon>
        <taxon>Foraminifera</taxon>
        <taxon>Monothalamids</taxon>
        <taxon>Reticulomyxidae</taxon>
        <taxon>Reticulomyxa</taxon>
    </lineage>
</organism>
<dbReference type="AlphaFoldDB" id="X6N3D6"/>
<protein>
    <submittedName>
        <fullName evidence="2">Uncharacterized protein</fullName>
    </submittedName>
</protein>
<comment type="caution">
    <text evidence="2">The sequence shown here is derived from an EMBL/GenBank/DDBJ whole genome shotgun (WGS) entry which is preliminary data.</text>
</comment>
<gene>
    <name evidence="2" type="ORF">RFI_16947</name>
</gene>